<dbReference type="Proteomes" id="UP000603434">
    <property type="component" value="Unassembled WGS sequence"/>
</dbReference>
<dbReference type="InterPro" id="IPR036594">
    <property type="entry name" value="Meth_synthase_dom"/>
</dbReference>
<dbReference type="Gene3D" id="1.10.1240.10">
    <property type="entry name" value="Methionine synthase domain"/>
    <property type="match status" value="1"/>
</dbReference>
<dbReference type="Gene3D" id="3.40.50.280">
    <property type="entry name" value="Cobalamin-binding domain"/>
    <property type="match status" value="1"/>
</dbReference>
<evidence type="ECO:0000259" key="5">
    <source>
        <dbReference type="PROSITE" id="PS51337"/>
    </source>
</evidence>
<dbReference type="GO" id="GO:0031419">
    <property type="term" value="F:cobalamin binding"/>
    <property type="evidence" value="ECO:0007669"/>
    <property type="project" value="InterPro"/>
</dbReference>
<dbReference type="InterPro" id="IPR050554">
    <property type="entry name" value="Met_Synthase/Corrinoid"/>
</dbReference>
<comment type="similarity">
    <text evidence="1">Belongs to the methylamine corrinoid protein family.</text>
</comment>
<evidence type="ECO:0000259" key="4">
    <source>
        <dbReference type="PROSITE" id="PS51332"/>
    </source>
</evidence>
<evidence type="ECO:0000313" key="6">
    <source>
        <dbReference type="EMBL" id="MBC8360327.1"/>
    </source>
</evidence>
<dbReference type="InterPro" id="IPR003759">
    <property type="entry name" value="Cbl-bd_cap"/>
</dbReference>
<dbReference type="PROSITE" id="PS51332">
    <property type="entry name" value="B12_BINDING"/>
    <property type="match status" value="1"/>
</dbReference>
<dbReference type="PROSITE" id="PS51337">
    <property type="entry name" value="B12_BINDING_NTER"/>
    <property type="match status" value="1"/>
</dbReference>
<dbReference type="InterPro" id="IPR006158">
    <property type="entry name" value="Cobalamin-bd"/>
</dbReference>
<dbReference type="PANTHER" id="PTHR45833">
    <property type="entry name" value="METHIONINE SYNTHASE"/>
    <property type="match status" value="1"/>
</dbReference>
<dbReference type="CDD" id="cd02070">
    <property type="entry name" value="corrinoid_protein_B12-BD"/>
    <property type="match status" value="1"/>
</dbReference>
<reference evidence="6 7" key="1">
    <citation type="submission" date="2020-08" db="EMBL/GenBank/DDBJ databases">
        <title>Bridging the membrane lipid divide: bacteria of the FCB group superphylum have the potential to synthesize archaeal ether lipids.</title>
        <authorList>
            <person name="Villanueva L."/>
            <person name="Von Meijenfeldt F.A.B."/>
            <person name="Westbye A.B."/>
            <person name="Yadav S."/>
            <person name="Hopmans E.C."/>
            <person name="Dutilh B.E."/>
            <person name="Sinninghe Damste J.S."/>
        </authorList>
    </citation>
    <scope>NUCLEOTIDE SEQUENCE [LARGE SCALE GENOMIC DNA]</scope>
    <source>
        <strain evidence="6">NIOZ-UU30</strain>
    </source>
</reference>
<comment type="caution">
    <text evidence="6">The sequence shown here is derived from an EMBL/GenBank/DDBJ whole genome shotgun (WGS) entry which is preliminary data.</text>
</comment>
<dbReference type="EMBL" id="JACNJH010000083">
    <property type="protein sequence ID" value="MBC8360327.1"/>
    <property type="molecule type" value="Genomic_DNA"/>
</dbReference>
<dbReference type="GO" id="GO:0050667">
    <property type="term" value="P:homocysteine metabolic process"/>
    <property type="evidence" value="ECO:0007669"/>
    <property type="project" value="TreeGrafter"/>
</dbReference>
<keyword evidence="2" id="KW-0479">Metal-binding</keyword>
<protein>
    <submittedName>
        <fullName evidence="6">Corrinoid protein</fullName>
    </submittedName>
</protein>
<dbReference type="GO" id="GO:0046872">
    <property type="term" value="F:metal ion binding"/>
    <property type="evidence" value="ECO:0007669"/>
    <property type="project" value="UniProtKB-KW"/>
</dbReference>
<dbReference type="GO" id="GO:0046653">
    <property type="term" value="P:tetrahydrofolate metabolic process"/>
    <property type="evidence" value="ECO:0007669"/>
    <property type="project" value="TreeGrafter"/>
</dbReference>
<dbReference type="SUPFAM" id="SSF52242">
    <property type="entry name" value="Cobalamin (vitamin B12)-binding domain"/>
    <property type="match status" value="1"/>
</dbReference>
<gene>
    <name evidence="6" type="ORF">H8E23_02865</name>
</gene>
<evidence type="ECO:0000256" key="3">
    <source>
        <dbReference type="ARBA" id="ARBA00023285"/>
    </source>
</evidence>
<dbReference type="AlphaFoldDB" id="A0A8J6NQX2"/>
<evidence type="ECO:0000256" key="2">
    <source>
        <dbReference type="ARBA" id="ARBA00022723"/>
    </source>
</evidence>
<dbReference type="SMART" id="SM01018">
    <property type="entry name" value="B12-binding_2"/>
    <property type="match status" value="1"/>
</dbReference>
<dbReference type="GO" id="GO:0005829">
    <property type="term" value="C:cytosol"/>
    <property type="evidence" value="ECO:0007669"/>
    <property type="project" value="TreeGrafter"/>
</dbReference>
<dbReference type="SUPFAM" id="SSF47644">
    <property type="entry name" value="Methionine synthase domain"/>
    <property type="match status" value="1"/>
</dbReference>
<sequence>MDNQELIEKIALNIVQGRVEAEDEGFDEGFEGQPAVKELVAQVLEEGVDLKAVVIDGLTKAMEIVGEKFEKEEYLIPDMLASAECVGVAMDIMSPHLLKAGVQSKGKFVIATVAGDLHDIGKNIVAIMLKGAAYEIIDLGADVPTATIVAAVKEHKASYLGLSALLTTTMWVMEDVINALKAGGLGDQVKVLIGGAPTSKKFADQIGADAHCKDAFEAIDVLKQMAT</sequence>
<feature type="domain" description="B12-binding N-terminal" evidence="5">
    <location>
        <begin position="1"/>
        <end position="105"/>
    </location>
</feature>
<accession>A0A8J6NQX2</accession>
<evidence type="ECO:0000256" key="1">
    <source>
        <dbReference type="ARBA" id="ARBA00010854"/>
    </source>
</evidence>
<dbReference type="InterPro" id="IPR036724">
    <property type="entry name" value="Cobalamin-bd_sf"/>
</dbReference>
<dbReference type="PANTHER" id="PTHR45833:SF1">
    <property type="entry name" value="METHIONINE SYNTHASE"/>
    <property type="match status" value="1"/>
</dbReference>
<dbReference type="FunFam" id="3.40.50.280:FF:000003">
    <property type="entry name" value="Dimethylamine methyltransferase corrinoid protein"/>
    <property type="match status" value="1"/>
</dbReference>
<evidence type="ECO:0000313" key="7">
    <source>
        <dbReference type="Proteomes" id="UP000603434"/>
    </source>
</evidence>
<dbReference type="Pfam" id="PF02310">
    <property type="entry name" value="B12-binding"/>
    <property type="match status" value="1"/>
</dbReference>
<dbReference type="Pfam" id="PF02607">
    <property type="entry name" value="B12-binding_2"/>
    <property type="match status" value="1"/>
</dbReference>
<keyword evidence="3" id="KW-0170">Cobalt</keyword>
<dbReference type="GO" id="GO:0008705">
    <property type="term" value="F:methionine synthase activity"/>
    <property type="evidence" value="ECO:0007669"/>
    <property type="project" value="TreeGrafter"/>
</dbReference>
<feature type="domain" description="B12-binding" evidence="4">
    <location>
        <begin position="105"/>
        <end position="227"/>
    </location>
</feature>
<name>A0A8J6NQX2_9BACT</name>
<proteinExistence type="inferred from homology"/>
<organism evidence="6 7">
    <name type="scientific">Candidatus Desulfatibia profunda</name>
    <dbReference type="NCBI Taxonomy" id="2841695"/>
    <lineage>
        <taxon>Bacteria</taxon>
        <taxon>Pseudomonadati</taxon>
        <taxon>Thermodesulfobacteriota</taxon>
        <taxon>Desulfobacteria</taxon>
        <taxon>Desulfobacterales</taxon>
        <taxon>Desulfobacterales incertae sedis</taxon>
        <taxon>Candidatus Desulfatibia</taxon>
    </lineage>
</organism>